<dbReference type="AlphaFoldDB" id="A0A7S2YZR5"/>
<evidence type="ECO:0000256" key="1">
    <source>
        <dbReference type="SAM" id="MobiDB-lite"/>
    </source>
</evidence>
<feature type="compositionally biased region" description="Low complexity" evidence="1">
    <location>
        <begin position="79"/>
        <end position="95"/>
    </location>
</feature>
<evidence type="ECO:0000313" key="2">
    <source>
        <dbReference type="EMBL" id="CAE0013869.1"/>
    </source>
</evidence>
<dbReference type="EMBL" id="HBHV01004240">
    <property type="protein sequence ID" value="CAE0013869.1"/>
    <property type="molecule type" value="Transcribed_RNA"/>
</dbReference>
<dbReference type="InterPro" id="IPR021883">
    <property type="entry name" value="LPA1-like"/>
</dbReference>
<sequence length="347" mass="37423">MFIHAMATMPSTLHMRHSRFRPLSSARTCTSSLSSSSLFSGRRHSRSTSRVPFVVSAVQKESQMDSNQSAQETSSSTGQQPQPQRVQRSQGSSRTKYALNTKLRGEATAPFRTVRLFGFGALMASAGLGLAINSIQLLAGISGAKGPSFDLGGALQSEAIDLGALVLLGFLLRNDLQAREKQLARLAREDNLAALPLRLSNNKSLQVGDLRGFHRLVIIAGPPAQVATSIAEADALREELERRSVFIVGLPTSDDTDGLVPLPQSKEDLRWRASVPLPGLDAWRSFISDQARLAGADVSESGCYISLRIDGRVRGSGRGMVPWDNMLVLPVNDGLFKGPLDFVDGKV</sequence>
<accession>A0A7S2YZR5</accession>
<organism evidence="2">
    <name type="scientific">Pycnococcus provasolii</name>
    <dbReference type="NCBI Taxonomy" id="41880"/>
    <lineage>
        <taxon>Eukaryota</taxon>
        <taxon>Viridiplantae</taxon>
        <taxon>Chlorophyta</taxon>
        <taxon>Pseudoscourfieldiophyceae</taxon>
        <taxon>Pseudoscourfieldiales</taxon>
        <taxon>Pycnococcaceae</taxon>
        <taxon>Pycnococcus</taxon>
    </lineage>
</organism>
<dbReference type="Pfam" id="PF11998">
    <property type="entry name" value="DUF3493"/>
    <property type="match status" value="1"/>
</dbReference>
<reference evidence="2" key="1">
    <citation type="submission" date="2021-01" db="EMBL/GenBank/DDBJ databases">
        <authorList>
            <person name="Corre E."/>
            <person name="Pelletier E."/>
            <person name="Niang G."/>
            <person name="Scheremetjew M."/>
            <person name="Finn R."/>
            <person name="Kale V."/>
            <person name="Holt S."/>
            <person name="Cochrane G."/>
            <person name="Meng A."/>
            <person name="Brown T."/>
            <person name="Cohen L."/>
        </authorList>
    </citation>
    <scope>NUCLEOTIDE SEQUENCE</scope>
    <source>
        <strain evidence="2">RCC2336</strain>
    </source>
</reference>
<feature type="compositionally biased region" description="Polar residues" evidence="1">
    <location>
        <begin position="59"/>
        <end position="78"/>
    </location>
</feature>
<protein>
    <submittedName>
        <fullName evidence="2">Uncharacterized protein</fullName>
    </submittedName>
</protein>
<dbReference type="PANTHER" id="PTHR35498:SF1">
    <property type="entry name" value="LOW PSII ACCUMULATION-LIKE PROTEIN"/>
    <property type="match status" value="1"/>
</dbReference>
<name>A0A7S2YZR5_9CHLO</name>
<dbReference type="PANTHER" id="PTHR35498">
    <property type="entry name" value="PROTEIN LOW PSII ACCUMULATION 1, CHLOROPLASTIC"/>
    <property type="match status" value="1"/>
</dbReference>
<gene>
    <name evidence="2" type="ORF">PPRO1316_LOCUS2917</name>
</gene>
<proteinExistence type="predicted"/>
<feature type="region of interest" description="Disordered" evidence="1">
    <location>
        <begin position="59"/>
        <end position="95"/>
    </location>
</feature>